<dbReference type="PIRSF" id="PIRSF000371">
    <property type="entry name" value="PFL_act_enz"/>
    <property type="match status" value="1"/>
</dbReference>
<protein>
    <submittedName>
        <fullName evidence="10">Glycyl-radical enzyme activating protein</fullName>
    </submittedName>
</protein>
<keyword evidence="8" id="KW-0411">Iron-sulfur</keyword>
<name>A0A433Y714_9BACL</name>
<dbReference type="SUPFAM" id="SSF102114">
    <property type="entry name" value="Radical SAM enzymes"/>
    <property type="match status" value="1"/>
</dbReference>
<dbReference type="SFLD" id="SFLDS00029">
    <property type="entry name" value="Radical_SAM"/>
    <property type="match status" value="1"/>
</dbReference>
<feature type="domain" description="Radical SAM core" evidence="9">
    <location>
        <begin position="22"/>
        <end position="259"/>
    </location>
</feature>
<dbReference type="NCBIfam" id="TIGR02494">
    <property type="entry name" value="PFLE_PFLC"/>
    <property type="match status" value="1"/>
</dbReference>
<dbReference type="PROSITE" id="PS51918">
    <property type="entry name" value="RADICAL_SAM"/>
    <property type="match status" value="1"/>
</dbReference>
<keyword evidence="4" id="KW-0949">S-adenosyl-L-methionine</keyword>
<organism evidence="10 11">
    <name type="scientific">Paenibacillus anaericanus</name>
    <dbReference type="NCBI Taxonomy" id="170367"/>
    <lineage>
        <taxon>Bacteria</taxon>
        <taxon>Bacillati</taxon>
        <taxon>Bacillota</taxon>
        <taxon>Bacilli</taxon>
        <taxon>Bacillales</taxon>
        <taxon>Paenibacillaceae</taxon>
        <taxon>Paenibacillus</taxon>
    </lineage>
</organism>
<evidence type="ECO:0000256" key="5">
    <source>
        <dbReference type="ARBA" id="ARBA00022723"/>
    </source>
</evidence>
<evidence type="ECO:0000256" key="2">
    <source>
        <dbReference type="ARBA" id="ARBA00009777"/>
    </source>
</evidence>
<proteinExistence type="inferred from homology"/>
<dbReference type="CDD" id="cd01335">
    <property type="entry name" value="Radical_SAM"/>
    <property type="match status" value="1"/>
</dbReference>
<dbReference type="InterPro" id="IPR058240">
    <property type="entry name" value="rSAM_sf"/>
</dbReference>
<keyword evidence="5" id="KW-0479">Metal-binding</keyword>
<evidence type="ECO:0000256" key="3">
    <source>
        <dbReference type="ARBA" id="ARBA00022485"/>
    </source>
</evidence>
<sequence length="264" mass="29374">MGRRDLVEESGIVFDIARFSLHDGDGIRTTVFLKGCPLRCLWCHNPESQKFEPEVYPLEGDTGDVKTIGSPMSVSEVINVVMRDLPYYKRSGGGLTLSGGEPLAQPDFSLALLREAKNRGLHTCVETSGYAHRSILERISPYVDCFLFDSKEYNADQHKEYTGRSNNVILANLQWLCEQGVPLILRCPIIPGLNDRPDHFAEIVKWVNSNSNIIGAELLAYHPYGRSKGDGQGSTFIAPIPTEEDKANWLSIIRSYGCEKVVIG</sequence>
<evidence type="ECO:0000313" key="11">
    <source>
        <dbReference type="Proteomes" id="UP000279446"/>
    </source>
</evidence>
<dbReference type="PANTHER" id="PTHR30352">
    <property type="entry name" value="PYRUVATE FORMATE-LYASE-ACTIVATING ENZYME"/>
    <property type="match status" value="1"/>
</dbReference>
<dbReference type="PANTHER" id="PTHR30352:SF4">
    <property type="entry name" value="PYRUVATE FORMATE-LYASE 2-ACTIVATING ENZYME"/>
    <property type="match status" value="1"/>
</dbReference>
<dbReference type="InterPro" id="IPR013785">
    <property type="entry name" value="Aldolase_TIM"/>
</dbReference>
<dbReference type="Pfam" id="PF04055">
    <property type="entry name" value="Radical_SAM"/>
    <property type="match status" value="1"/>
</dbReference>
<dbReference type="InterPro" id="IPR034457">
    <property type="entry name" value="Organic_radical-activating"/>
</dbReference>
<comment type="cofactor">
    <cofactor evidence="1">
        <name>[4Fe-4S] cluster</name>
        <dbReference type="ChEBI" id="CHEBI:49883"/>
    </cofactor>
</comment>
<evidence type="ECO:0000256" key="1">
    <source>
        <dbReference type="ARBA" id="ARBA00001966"/>
    </source>
</evidence>
<evidence type="ECO:0000259" key="9">
    <source>
        <dbReference type="PROSITE" id="PS51918"/>
    </source>
</evidence>
<evidence type="ECO:0000256" key="6">
    <source>
        <dbReference type="ARBA" id="ARBA00023002"/>
    </source>
</evidence>
<evidence type="ECO:0000256" key="4">
    <source>
        <dbReference type="ARBA" id="ARBA00022691"/>
    </source>
</evidence>
<keyword evidence="7" id="KW-0408">Iron</keyword>
<accession>A0A433Y714</accession>
<dbReference type="PROSITE" id="PS01087">
    <property type="entry name" value="RADICAL_ACTIVATING"/>
    <property type="match status" value="1"/>
</dbReference>
<dbReference type="OrthoDB" id="9782387at2"/>
<comment type="caution">
    <text evidence="10">The sequence shown here is derived from an EMBL/GenBank/DDBJ whole genome shotgun (WGS) entry which is preliminary data.</text>
</comment>
<dbReference type="InterPro" id="IPR001989">
    <property type="entry name" value="Radical_activat_CS"/>
</dbReference>
<gene>
    <name evidence="10" type="ORF">EJP82_15905</name>
</gene>
<dbReference type="Gene3D" id="3.20.20.70">
    <property type="entry name" value="Aldolase class I"/>
    <property type="match status" value="1"/>
</dbReference>
<keyword evidence="11" id="KW-1185">Reference proteome</keyword>
<reference evidence="10 11" key="1">
    <citation type="submission" date="2018-12" db="EMBL/GenBank/DDBJ databases">
        <authorList>
            <person name="Sun L."/>
            <person name="Chen Z."/>
        </authorList>
    </citation>
    <scope>NUCLEOTIDE SEQUENCE [LARGE SCALE GENOMIC DNA]</scope>
    <source>
        <strain evidence="10 11">DSM 15890</strain>
    </source>
</reference>
<dbReference type="Proteomes" id="UP000279446">
    <property type="component" value="Unassembled WGS sequence"/>
</dbReference>
<keyword evidence="3" id="KW-0004">4Fe-4S</keyword>
<dbReference type="GO" id="GO:0051539">
    <property type="term" value="F:4 iron, 4 sulfur cluster binding"/>
    <property type="evidence" value="ECO:0007669"/>
    <property type="project" value="UniProtKB-KW"/>
</dbReference>
<evidence type="ECO:0000256" key="8">
    <source>
        <dbReference type="ARBA" id="ARBA00023014"/>
    </source>
</evidence>
<evidence type="ECO:0000256" key="7">
    <source>
        <dbReference type="ARBA" id="ARBA00023004"/>
    </source>
</evidence>
<dbReference type="SFLD" id="SFLDG01066">
    <property type="entry name" value="organic_radical-activating_enz"/>
    <property type="match status" value="1"/>
</dbReference>
<dbReference type="AlphaFoldDB" id="A0A433Y714"/>
<comment type="similarity">
    <text evidence="2">Belongs to the organic radical-activating enzymes family.</text>
</comment>
<dbReference type="InterPro" id="IPR007197">
    <property type="entry name" value="rSAM"/>
</dbReference>
<dbReference type="GO" id="GO:0016491">
    <property type="term" value="F:oxidoreductase activity"/>
    <property type="evidence" value="ECO:0007669"/>
    <property type="project" value="UniProtKB-KW"/>
</dbReference>
<dbReference type="EMBL" id="RZNY01000013">
    <property type="protein sequence ID" value="RUT45164.1"/>
    <property type="molecule type" value="Genomic_DNA"/>
</dbReference>
<dbReference type="InterPro" id="IPR012839">
    <property type="entry name" value="Organic_radical_activase"/>
</dbReference>
<dbReference type="GO" id="GO:0046872">
    <property type="term" value="F:metal ion binding"/>
    <property type="evidence" value="ECO:0007669"/>
    <property type="project" value="UniProtKB-KW"/>
</dbReference>
<keyword evidence="6" id="KW-0560">Oxidoreductase</keyword>
<evidence type="ECO:0000313" key="10">
    <source>
        <dbReference type="EMBL" id="RUT45164.1"/>
    </source>
</evidence>